<accession>A0AAD2ZUW2</accession>
<reference evidence="1 2" key="1">
    <citation type="submission" date="2013-02" db="EMBL/GenBank/DDBJ databases">
        <title>Insights into the proteome of triclosan-resistant Pseudomonas putida TRO1, isolated from activated sludge.</title>
        <authorList>
            <person name="Lolas I.B."/>
            <person name="Almeida B."/>
            <person name="Starnawski P.M."/>
            <person name="Soenderkaer M."/>
            <person name="Nielsen K.L."/>
            <person name="Nielsen J.L."/>
        </authorList>
    </citation>
    <scope>NUCLEOTIDE SEQUENCE [LARGE SCALE GENOMIC DNA]</scope>
    <source>
        <strain evidence="1 2">TRO1</strain>
    </source>
</reference>
<comment type="caution">
    <text evidence="1">The sequence shown here is derived from an EMBL/GenBank/DDBJ whole genome shotgun (WGS) entry which is preliminary data.</text>
</comment>
<feature type="non-terminal residue" evidence="1">
    <location>
        <position position="27"/>
    </location>
</feature>
<gene>
    <name evidence="1" type="ORF">C206_04092</name>
</gene>
<evidence type="ECO:0000313" key="2">
    <source>
        <dbReference type="Proteomes" id="UP000013237"/>
    </source>
</evidence>
<dbReference type="AlphaFoldDB" id="A0AAD2ZUW2"/>
<evidence type="ECO:0000313" key="1">
    <source>
        <dbReference type="EMBL" id="ENY79022.1"/>
    </source>
</evidence>
<dbReference type="Proteomes" id="UP000013237">
    <property type="component" value="Unassembled WGS sequence"/>
</dbReference>
<protein>
    <submittedName>
        <fullName evidence="1">Uncharacterized protein</fullName>
    </submittedName>
</protein>
<organism evidence="1 2">
    <name type="scientific">Pseudomonas putida TRO1</name>
    <dbReference type="NCBI Taxonomy" id="1227924"/>
    <lineage>
        <taxon>Bacteria</taxon>
        <taxon>Pseudomonadati</taxon>
        <taxon>Pseudomonadota</taxon>
        <taxon>Gammaproteobacteria</taxon>
        <taxon>Pseudomonadales</taxon>
        <taxon>Pseudomonadaceae</taxon>
        <taxon>Pseudomonas</taxon>
    </lineage>
</organism>
<dbReference type="EMBL" id="APBQ01000042">
    <property type="protein sequence ID" value="ENY79022.1"/>
    <property type="molecule type" value="Genomic_DNA"/>
</dbReference>
<sequence>MGMRLGLVWHPSRTGLPHMEMALLGKQ</sequence>
<name>A0AAD2ZUW2_PSEPU</name>
<proteinExistence type="predicted"/>